<accession>F0WQ10</accession>
<proteinExistence type="predicted"/>
<feature type="region of interest" description="Disordered" evidence="1">
    <location>
        <begin position="317"/>
        <end position="377"/>
    </location>
</feature>
<evidence type="ECO:0000313" key="2">
    <source>
        <dbReference type="EMBL" id="CCA23415.1"/>
    </source>
</evidence>
<protein>
    <submittedName>
        <fullName evidence="2">Predicted protein putative</fullName>
    </submittedName>
</protein>
<dbReference type="PANTHER" id="PTHR35559:SF1">
    <property type="entry name" value="CHITIN-BINDING TYPE-4 DOMAIN-CONTAINING PROTEIN"/>
    <property type="match status" value="1"/>
</dbReference>
<reference evidence="2" key="1">
    <citation type="journal article" date="2011" name="PLoS Biol.">
        <title>Gene gain and loss during evolution of obligate parasitism in the white rust pathogen of Arabidopsis thaliana.</title>
        <authorList>
            <person name="Kemen E."/>
            <person name="Gardiner A."/>
            <person name="Schultz-Larsen T."/>
            <person name="Kemen A.C."/>
            <person name="Balmuth A.L."/>
            <person name="Robert-Seilaniantz A."/>
            <person name="Bailey K."/>
            <person name="Holub E."/>
            <person name="Studholme D.J."/>
            <person name="Maclean D."/>
            <person name="Jones J.D."/>
        </authorList>
    </citation>
    <scope>NUCLEOTIDE SEQUENCE</scope>
</reference>
<dbReference type="AlphaFoldDB" id="F0WQ10"/>
<dbReference type="PANTHER" id="PTHR35559">
    <property type="entry name" value="CHITIN-BINDING TYPE-4 DOMAIN-CONTAINING PROTEIN"/>
    <property type="match status" value="1"/>
</dbReference>
<evidence type="ECO:0000256" key="1">
    <source>
        <dbReference type="SAM" id="MobiDB-lite"/>
    </source>
</evidence>
<sequence length="377" mass="40626">MHAPNSGDTTRKTDAMVLRLCIKMCIQVDVRNRYQRQSTSFATAQRLNKAFSISIHKFFDSQHIMTRMNFGIIGFAFAAVDLLCPAVSHSWLECTDYRFLKGTKDETVWNKNSCFGHARCGARQASAGFGVDTGFNLHSGKGCQCSEGPDNYKGAIMAKYSPGQLVCLAYPPKTHVAAQCTNPFIPDAGVQITRSALYNEGVVAASYSHLNGVHETGVVDFKGFQNCPNFCDDIQGALCTMCFQLENTIVPGKYTFHWIWSFNSMEDQYSACWEAEIGDVGTSSVNVSANVETSPTAVPADTNVAVTIPIAVTLNDTVSPPSTGNGPTQLLPPSTGNVSVQSLPSPSAASNQSDTPICRIDSSTVPNQASSANGNHY</sequence>
<dbReference type="EMBL" id="FR824238">
    <property type="protein sequence ID" value="CCA23415.1"/>
    <property type="molecule type" value="Genomic_DNA"/>
</dbReference>
<dbReference type="HOGENOM" id="CLU_734498_0_0_1"/>
<gene>
    <name evidence="2" type="primary">AlNc14C193G8492</name>
    <name evidence="2" type="ORF">ALNC14_095590</name>
</gene>
<organism evidence="2">
    <name type="scientific">Albugo laibachii Nc14</name>
    <dbReference type="NCBI Taxonomy" id="890382"/>
    <lineage>
        <taxon>Eukaryota</taxon>
        <taxon>Sar</taxon>
        <taxon>Stramenopiles</taxon>
        <taxon>Oomycota</taxon>
        <taxon>Peronosporomycetes</taxon>
        <taxon>Albuginales</taxon>
        <taxon>Albuginaceae</taxon>
        <taxon>Albugo</taxon>
    </lineage>
</organism>
<name>F0WQ10_9STRA</name>
<reference evidence="2" key="2">
    <citation type="submission" date="2011-02" db="EMBL/GenBank/DDBJ databases">
        <authorList>
            <person name="MacLean D."/>
        </authorList>
    </citation>
    <scope>NUCLEOTIDE SEQUENCE</scope>
</reference>